<dbReference type="GO" id="GO:0110032">
    <property type="term" value="P:positive regulation of G2/MI transition of meiotic cell cycle"/>
    <property type="evidence" value="ECO:0007669"/>
    <property type="project" value="TreeGrafter"/>
</dbReference>
<evidence type="ECO:0000256" key="1">
    <source>
        <dbReference type="ARBA" id="ARBA00011065"/>
    </source>
</evidence>
<dbReference type="STRING" id="34508.A0A4U5M3N6"/>
<sequence length="266" mass="30746">MCESILNFNLPSFCSPWKSIPEPATPATPQYRLPAMPLDQSQIQSTAFRSISAHTLANLIDTHSHEEFATKYCLVDCRYPYEYHGGHIKHAKNLFDPDEVRKLFYPANEEDAAKMRQKIPIFYCEFSQKRGPQMGLKLREVDRKRNEGCYPRVDFPEIYLLDRGYSNFYAQCGSPVLCQPMEYVKMLDKRFRASLRCFSFHRSRSNLRSPTDDDPRRNLKRKRTNGSPTDCADGHIDTATTPVSRAKVSSRDFKKSKSARRLFIGP</sequence>
<keyword evidence="7" id="KW-0131">Cell cycle</keyword>
<evidence type="ECO:0000256" key="7">
    <source>
        <dbReference type="ARBA" id="ARBA00023306"/>
    </source>
</evidence>
<dbReference type="EC" id="3.1.3.48" evidence="2"/>
<protein>
    <recommendedName>
        <fullName evidence="2">protein-tyrosine-phosphatase</fullName>
        <ecNumber evidence="2">3.1.3.48</ecNumber>
    </recommendedName>
</protein>
<evidence type="ECO:0000256" key="8">
    <source>
        <dbReference type="ARBA" id="ARBA00051722"/>
    </source>
</evidence>
<dbReference type="AlphaFoldDB" id="A0A4U5M3N6"/>
<dbReference type="OrthoDB" id="26523at2759"/>
<comment type="similarity">
    <text evidence="1">Belongs to the MPI phosphatase family.</text>
</comment>
<dbReference type="PANTHER" id="PTHR10828">
    <property type="entry name" value="M-PHASE INDUCER PHOSPHATASE DUAL SPECIFICITY PHOSPHATASE CDC25"/>
    <property type="match status" value="1"/>
</dbReference>
<keyword evidence="5" id="KW-0378">Hydrolase</keyword>
<evidence type="ECO:0000256" key="9">
    <source>
        <dbReference type="SAM" id="MobiDB-lite"/>
    </source>
</evidence>
<organism evidence="11 12">
    <name type="scientific">Steinernema carpocapsae</name>
    <name type="common">Entomopathogenic nematode</name>
    <dbReference type="NCBI Taxonomy" id="34508"/>
    <lineage>
        <taxon>Eukaryota</taxon>
        <taxon>Metazoa</taxon>
        <taxon>Ecdysozoa</taxon>
        <taxon>Nematoda</taxon>
        <taxon>Chromadorea</taxon>
        <taxon>Rhabditida</taxon>
        <taxon>Tylenchina</taxon>
        <taxon>Panagrolaimomorpha</taxon>
        <taxon>Strongyloidoidea</taxon>
        <taxon>Steinernematidae</taxon>
        <taxon>Steinernema</taxon>
    </lineage>
</organism>
<feature type="domain" description="Rhodanese" evidence="10">
    <location>
        <begin position="68"/>
        <end position="177"/>
    </location>
</feature>
<dbReference type="GO" id="GO:0051301">
    <property type="term" value="P:cell division"/>
    <property type="evidence" value="ECO:0007669"/>
    <property type="project" value="UniProtKB-KW"/>
</dbReference>
<dbReference type="GO" id="GO:0004725">
    <property type="term" value="F:protein tyrosine phosphatase activity"/>
    <property type="evidence" value="ECO:0007669"/>
    <property type="project" value="UniProtKB-EC"/>
</dbReference>
<keyword evidence="6" id="KW-0904">Protein phosphatase</keyword>
<evidence type="ECO:0000256" key="2">
    <source>
        <dbReference type="ARBA" id="ARBA00013064"/>
    </source>
</evidence>
<dbReference type="PRINTS" id="PR00716">
    <property type="entry name" value="MPIPHPHTASE"/>
</dbReference>
<accession>A0A4U5M3N6</accession>
<comment type="catalytic activity">
    <reaction evidence="8">
        <text>O-phospho-L-tyrosyl-[protein] + H2O = L-tyrosyl-[protein] + phosphate</text>
        <dbReference type="Rhea" id="RHEA:10684"/>
        <dbReference type="Rhea" id="RHEA-COMP:10136"/>
        <dbReference type="Rhea" id="RHEA-COMP:20101"/>
        <dbReference type="ChEBI" id="CHEBI:15377"/>
        <dbReference type="ChEBI" id="CHEBI:43474"/>
        <dbReference type="ChEBI" id="CHEBI:46858"/>
        <dbReference type="ChEBI" id="CHEBI:61978"/>
        <dbReference type="EC" id="3.1.3.48"/>
    </reaction>
</comment>
<reference evidence="11 12" key="2">
    <citation type="journal article" date="2019" name="G3 (Bethesda)">
        <title>Hybrid Assembly of the Genome of the Entomopathogenic Nematode Steinernema carpocapsae Identifies the X-Chromosome.</title>
        <authorList>
            <person name="Serra L."/>
            <person name="Macchietto M."/>
            <person name="Macias-Munoz A."/>
            <person name="McGill C.J."/>
            <person name="Rodriguez I.M."/>
            <person name="Rodriguez B."/>
            <person name="Murad R."/>
            <person name="Mortazavi A."/>
        </authorList>
    </citation>
    <scope>NUCLEOTIDE SEQUENCE [LARGE SCALE GENOMIC DNA]</scope>
    <source>
        <strain evidence="11 12">ALL</strain>
    </source>
</reference>
<dbReference type="PANTHER" id="PTHR10828:SF76">
    <property type="entry name" value="M-PHASE INDUCER PHOSPHATASE"/>
    <property type="match status" value="1"/>
</dbReference>
<evidence type="ECO:0000256" key="5">
    <source>
        <dbReference type="ARBA" id="ARBA00022801"/>
    </source>
</evidence>
<keyword evidence="3" id="KW-0132">Cell division</keyword>
<name>A0A4U5M3N6_STECR</name>
<dbReference type="GO" id="GO:0005737">
    <property type="term" value="C:cytoplasm"/>
    <property type="evidence" value="ECO:0007669"/>
    <property type="project" value="TreeGrafter"/>
</dbReference>
<dbReference type="FunFam" id="3.40.250.10:FF:000021">
    <property type="entry name" value="M-phase inducer phosphatase cdc-25.2"/>
    <property type="match status" value="1"/>
</dbReference>
<keyword evidence="4" id="KW-0498">Mitosis</keyword>
<proteinExistence type="inferred from homology"/>
<feature type="region of interest" description="Disordered" evidence="9">
    <location>
        <begin position="204"/>
        <end position="238"/>
    </location>
</feature>
<dbReference type="InterPro" id="IPR000751">
    <property type="entry name" value="MPI_Phosphatase"/>
</dbReference>
<dbReference type="EMBL" id="AZBU02000010">
    <property type="protein sequence ID" value="TKR63384.1"/>
    <property type="molecule type" value="Genomic_DNA"/>
</dbReference>
<dbReference type="InterPro" id="IPR001763">
    <property type="entry name" value="Rhodanese-like_dom"/>
</dbReference>
<dbReference type="Gene3D" id="3.40.250.10">
    <property type="entry name" value="Rhodanese-like domain"/>
    <property type="match status" value="1"/>
</dbReference>
<evidence type="ECO:0000256" key="4">
    <source>
        <dbReference type="ARBA" id="ARBA00022776"/>
    </source>
</evidence>
<dbReference type="InterPro" id="IPR036873">
    <property type="entry name" value="Rhodanese-like_dom_sf"/>
</dbReference>
<evidence type="ECO:0000313" key="12">
    <source>
        <dbReference type="Proteomes" id="UP000298663"/>
    </source>
</evidence>
<dbReference type="Pfam" id="PF00581">
    <property type="entry name" value="Rhodanese"/>
    <property type="match status" value="1"/>
</dbReference>
<evidence type="ECO:0000256" key="3">
    <source>
        <dbReference type="ARBA" id="ARBA00022618"/>
    </source>
</evidence>
<comment type="caution">
    <text evidence="11">The sequence shown here is derived from an EMBL/GenBank/DDBJ whole genome shotgun (WGS) entry which is preliminary data.</text>
</comment>
<evidence type="ECO:0000259" key="10">
    <source>
        <dbReference type="PROSITE" id="PS50206"/>
    </source>
</evidence>
<dbReference type="PROSITE" id="PS50206">
    <property type="entry name" value="RHODANESE_3"/>
    <property type="match status" value="1"/>
</dbReference>
<dbReference type="SMART" id="SM00450">
    <property type="entry name" value="RHOD"/>
    <property type="match status" value="1"/>
</dbReference>
<evidence type="ECO:0000256" key="6">
    <source>
        <dbReference type="ARBA" id="ARBA00022912"/>
    </source>
</evidence>
<gene>
    <name evidence="11" type="ORF">L596_027223</name>
</gene>
<dbReference type="SUPFAM" id="SSF52821">
    <property type="entry name" value="Rhodanese/Cell cycle control phosphatase"/>
    <property type="match status" value="1"/>
</dbReference>
<reference evidence="11 12" key="1">
    <citation type="journal article" date="2015" name="Genome Biol.">
        <title>Comparative genomics of Steinernema reveals deeply conserved gene regulatory networks.</title>
        <authorList>
            <person name="Dillman A.R."/>
            <person name="Macchietto M."/>
            <person name="Porter C.F."/>
            <person name="Rogers A."/>
            <person name="Williams B."/>
            <person name="Antoshechkin I."/>
            <person name="Lee M.M."/>
            <person name="Goodwin Z."/>
            <person name="Lu X."/>
            <person name="Lewis E.E."/>
            <person name="Goodrich-Blair H."/>
            <person name="Stock S.P."/>
            <person name="Adams B.J."/>
            <person name="Sternberg P.W."/>
            <person name="Mortazavi A."/>
        </authorList>
    </citation>
    <scope>NUCLEOTIDE SEQUENCE [LARGE SCALE GENOMIC DNA]</scope>
    <source>
        <strain evidence="11 12">ALL</strain>
    </source>
</reference>
<keyword evidence="12" id="KW-1185">Reference proteome</keyword>
<evidence type="ECO:0000313" key="11">
    <source>
        <dbReference type="EMBL" id="TKR63384.1"/>
    </source>
</evidence>
<dbReference type="GO" id="GO:0010971">
    <property type="term" value="P:positive regulation of G2/M transition of mitotic cell cycle"/>
    <property type="evidence" value="ECO:0007669"/>
    <property type="project" value="TreeGrafter"/>
</dbReference>
<dbReference type="Proteomes" id="UP000298663">
    <property type="component" value="Unassembled WGS sequence"/>
</dbReference>
<dbReference type="GO" id="GO:0000086">
    <property type="term" value="P:G2/M transition of mitotic cell cycle"/>
    <property type="evidence" value="ECO:0007669"/>
    <property type="project" value="TreeGrafter"/>
</dbReference>
<dbReference type="GO" id="GO:0005634">
    <property type="term" value="C:nucleus"/>
    <property type="evidence" value="ECO:0007669"/>
    <property type="project" value="TreeGrafter"/>
</dbReference>